<comment type="similarity">
    <text evidence="2">Belongs to the serine/threonine dehydratase family.</text>
</comment>
<sequence>MSNQPPVVVPTLSEFESALANVRQVAIETPVLHSHYLSKLVGQEVWLKCENLQRTGAYKVRGAFNRMSKLSKEEKKKGVIAASAGNHAQGVALAAKKLGIKATVYMPFGASLPKVAATRNYGAKVVLVGATFGEALKAAQEQAKETGEIFIPPFDHIDVVLGQGTVGVEIMDQHPDVATIVVAIGGGGLAAGVAVAAKLTAQARGKKIRIIGVQAENVAPYPVSLKSGKITEVVATPTIADGIAVSKPGRVPFELIKQHIDKVVTVSENDIAQAILVLLERSKQVVEPAGAVAVAALISGKANAKGKTIAILSGGNMDPLLLQRVIRHGLSASDRYTNFSVMLPDRPGQLALTAEVIAGAHANVVEVLHTRHGNGLQISEVELNLSVETSGHEHRMEVVKALEKAGLRPRLEKPRED</sequence>
<reference evidence="7" key="1">
    <citation type="submission" date="2020-05" db="EMBL/GenBank/DDBJ databases">
        <authorList>
            <person name="Chiriac C."/>
            <person name="Salcher M."/>
            <person name="Ghai R."/>
            <person name="Kavagutti S V."/>
        </authorList>
    </citation>
    <scope>NUCLEOTIDE SEQUENCE</scope>
</reference>
<dbReference type="InterPro" id="IPR044561">
    <property type="entry name" value="ACT_ThrD-II-like"/>
</dbReference>
<evidence type="ECO:0000313" key="7">
    <source>
        <dbReference type="EMBL" id="CAB4894000.1"/>
    </source>
</evidence>
<protein>
    <recommendedName>
        <fullName evidence="3">threonine ammonia-lyase</fullName>
        <ecNumber evidence="3">4.3.1.19</ecNumber>
    </recommendedName>
</protein>
<dbReference type="NCBIfam" id="TIGR01127">
    <property type="entry name" value="ilvA_1Cterm"/>
    <property type="match status" value="1"/>
</dbReference>
<organism evidence="7">
    <name type="scientific">freshwater metagenome</name>
    <dbReference type="NCBI Taxonomy" id="449393"/>
    <lineage>
        <taxon>unclassified sequences</taxon>
        <taxon>metagenomes</taxon>
        <taxon>ecological metagenomes</taxon>
    </lineage>
</organism>
<evidence type="ECO:0000256" key="2">
    <source>
        <dbReference type="ARBA" id="ARBA00010869"/>
    </source>
</evidence>
<dbReference type="EMBL" id="CAFBML010000003">
    <property type="protein sequence ID" value="CAB4894000.1"/>
    <property type="molecule type" value="Genomic_DNA"/>
</dbReference>
<dbReference type="GO" id="GO:0009097">
    <property type="term" value="P:isoleucine biosynthetic process"/>
    <property type="evidence" value="ECO:0007669"/>
    <property type="project" value="TreeGrafter"/>
</dbReference>
<dbReference type="PANTHER" id="PTHR48078">
    <property type="entry name" value="THREONINE DEHYDRATASE, MITOCHONDRIAL-RELATED"/>
    <property type="match status" value="1"/>
</dbReference>
<dbReference type="InterPro" id="IPR036052">
    <property type="entry name" value="TrpB-like_PALP_sf"/>
</dbReference>
<dbReference type="GO" id="GO:0006565">
    <property type="term" value="P:L-serine catabolic process"/>
    <property type="evidence" value="ECO:0007669"/>
    <property type="project" value="TreeGrafter"/>
</dbReference>
<gene>
    <name evidence="7" type="ORF">UFOPK3592_00078</name>
</gene>
<evidence type="ECO:0000256" key="4">
    <source>
        <dbReference type="ARBA" id="ARBA00022898"/>
    </source>
</evidence>
<dbReference type="CDD" id="cd04886">
    <property type="entry name" value="ACT_ThrD-II-like"/>
    <property type="match status" value="1"/>
</dbReference>
<accession>A0A6J7FMC1</accession>
<dbReference type="SUPFAM" id="SSF53686">
    <property type="entry name" value="Tryptophan synthase beta subunit-like PLP-dependent enzymes"/>
    <property type="match status" value="1"/>
</dbReference>
<evidence type="ECO:0000256" key="3">
    <source>
        <dbReference type="ARBA" id="ARBA00012096"/>
    </source>
</evidence>
<dbReference type="PROSITE" id="PS51671">
    <property type="entry name" value="ACT"/>
    <property type="match status" value="1"/>
</dbReference>
<dbReference type="GO" id="GO:0003941">
    <property type="term" value="F:L-serine ammonia-lyase activity"/>
    <property type="evidence" value="ECO:0007669"/>
    <property type="project" value="TreeGrafter"/>
</dbReference>
<comment type="cofactor">
    <cofactor evidence="1">
        <name>pyridoxal 5'-phosphate</name>
        <dbReference type="ChEBI" id="CHEBI:597326"/>
    </cofactor>
</comment>
<dbReference type="InterPro" id="IPR001926">
    <property type="entry name" value="TrpB-like_PALP"/>
</dbReference>
<dbReference type="FunFam" id="3.40.50.1100:FF:000007">
    <property type="entry name" value="L-threonine dehydratase catabolic TdcB"/>
    <property type="match status" value="1"/>
</dbReference>
<feature type="domain" description="ACT" evidence="6">
    <location>
        <begin position="338"/>
        <end position="417"/>
    </location>
</feature>
<dbReference type="CDD" id="cd01562">
    <property type="entry name" value="Thr-dehyd"/>
    <property type="match status" value="1"/>
</dbReference>
<proteinExistence type="inferred from homology"/>
<name>A0A6J7FMC1_9ZZZZ</name>
<keyword evidence="5" id="KW-0456">Lyase</keyword>
<evidence type="ECO:0000256" key="1">
    <source>
        <dbReference type="ARBA" id="ARBA00001933"/>
    </source>
</evidence>
<dbReference type="InterPro" id="IPR050147">
    <property type="entry name" value="Ser/Thr_Dehydratase"/>
</dbReference>
<keyword evidence="4" id="KW-0663">Pyridoxal phosphate</keyword>
<dbReference type="Gene3D" id="3.40.50.1100">
    <property type="match status" value="2"/>
</dbReference>
<dbReference type="EC" id="4.3.1.19" evidence="3"/>
<dbReference type="PANTHER" id="PTHR48078:SF6">
    <property type="entry name" value="L-THREONINE DEHYDRATASE CATABOLIC TDCB"/>
    <property type="match status" value="1"/>
</dbReference>
<dbReference type="Pfam" id="PF00291">
    <property type="entry name" value="PALP"/>
    <property type="match status" value="1"/>
</dbReference>
<dbReference type="GO" id="GO:0004794">
    <property type="term" value="F:threonine deaminase activity"/>
    <property type="evidence" value="ECO:0007669"/>
    <property type="project" value="UniProtKB-EC"/>
</dbReference>
<dbReference type="InterPro" id="IPR002912">
    <property type="entry name" value="ACT_dom"/>
</dbReference>
<evidence type="ECO:0000256" key="5">
    <source>
        <dbReference type="ARBA" id="ARBA00023239"/>
    </source>
</evidence>
<dbReference type="FunFam" id="3.40.50.1100:FF:000005">
    <property type="entry name" value="Threonine dehydratase catabolic"/>
    <property type="match status" value="1"/>
</dbReference>
<evidence type="ECO:0000259" key="6">
    <source>
        <dbReference type="PROSITE" id="PS51671"/>
    </source>
</evidence>
<dbReference type="InterPro" id="IPR005789">
    <property type="entry name" value="Thr_deHydtase_catblc"/>
</dbReference>
<dbReference type="GO" id="GO:0006567">
    <property type="term" value="P:L-threonine catabolic process"/>
    <property type="evidence" value="ECO:0007669"/>
    <property type="project" value="InterPro"/>
</dbReference>
<dbReference type="AlphaFoldDB" id="A0A6J7FMC1"/>